<organism evidence="4 5">
    <name type="scientific">Leucobacter exalbidus</name>
    <dbReference type="NCBI Taxonomy" id="662960"/>
    <lineage>
        <taxon>Bacteria</taxon>
        <taxon>Bacillati</taxon>
        <taxon>Actinomycetota</taxon>
        <taxon>Actinomycetes</taxon>
        <taxon>Micrococcales</taxon>
        <taxon>Microbacteriaceae</taxon>
        <taxon>Leucobacter</taxon>
    </lineage>
</organism>
<name>A0A940PQD1_9MICO</name>
<dbReference type="SUPFAM" id="SSF55811">
    <property type="entry name" value="Nudix"/>
    <property type="match status" value="1"/>
</dbReference>
<evidence type="ECO:0000313" key="5">
    <source>
        <dbReference type="Proteomes" id="UP000675163"/>
    </source>
</evidence>
<dbReference type="PROSITE" id="PS51462">
    <property type="entry name" value="NUDIX"/>
    <property type="match status" value="1"/>
</dbReference>
<dbReference type="RefSeq" id="WP_209706004.1">
    <property type="nucleotide sequence ID" value="NZ_JAFIDA010000001.1"/>
</dbReference>
<dbReference type="PANTHER" id="PTHR43046">
    <property type="entry name" value="GDP-MANNOSE MANNOSYL HYDROLASE"/>
    <property type="match status" value="1"/>
</dbReference>
<accession>A0A940PQD1</accession>
<feature type="domain" description="Nudix hydrolase" evidence="3">
    <location>
        <begin position="9"/>
        <end position="139"/>
    </location>
</feature>
<evidence type="ECO:0000259" key="3">
    <source>
        <dbReference type="PROSITE" id="PS51462"/>
    </source>
</evidence>
<dbReference type="CDD" id="cd04690">
    <property type="entry name" value="NUDIX_Hydrolase"/>
    <property type="match status" value="1"/>
</dbReference>
<comment type="caution">
    <text evidence="4">The sequence shown here is derived from an EMBL/GenBank/DDBJ whole genome shotgun (WGS) entry which is preliminary data.</text>
</comment>
<comment type="cofactor">
    <cofactor evidence="1">
        <name>Mg(2+)</name>
        <dbReference type="ChEBI" id="CHEBI:18420"/>
    </cofactor>
</comment>
<dbReference type="PROSITE" id="PS00893">
    <property type="entry name" value="NUDIX_BOX"/>
    <property type="match status" value="1"/>
</dbReference>
<evidence type="ECO:0000313" key="4">
    <source>
        <dbReference type="EMBL" id="MBP1327220.1"/>
    </source>
</evidence>
<protein>
    <submittedName>
        <fullName evidence="4">8-oxo-dGTP pyrophosphatase MutT (NUDIX family)</fullName>
    </submittedName>
</protein>
<dbReference type="Pfam" id="PF00293">
    <property type="entry name" value="NUDIX"/>
    <property type="match status" value="1"/>
</dbReference>
<dbReference type="PANTHER" id="PTHR43046:SF2">
    <property type="entry name" value="8-OXO-DGTP DIPHOSPHATASE-RELATED"/>
    <property type="match status" value="1"/>
</dbReference>
<keyword evidence="5" id="KW-1185">Reference proteome</keyword>
<gene>
    <name evidence="4" type="ORF">JOF28_002452</name>
</gene>
<dbReference type="InterPro" id="IPR020084">
    <property type="entry name" value="NUDIX_hydrolase_CS"/>
</dbReference>
<dbReference type="InterPro" id="IPR000086">
    <property type="entry name" value="NUDIX_hydrolase_dom"/>
</dbReference>
<reference evidence="4" key="1">
    <citation type="submission" date="2021-02" db="EMBL/GenBank/DDBJ databases">
        <title>Sequencing the genomes of 1000 actinobacteria strains.</title>
        <authorList>
            <person name="Klenk H.-P."/>
        </authorList>
    </citation>
    <scope>NUCLEOTIDE SEQUENCE</scope>
    <source>
        <strain evidence="4">DSM 22850</strain>
    </source>
</reference>
<dbReference type="Gene3D" id="3.90.79.10">
    <property type="entry name" value="Nucleoside Triphosphate Pyrophosphohydrolase"/>
    <property type="match status" value="1"/>
</dbReference>
<dbReference type="Proteomes" id="UP000675163">
    <property type="component" value="Unassembled WGS sequence"/>
</dbReference>
<dbReference type="InterPro" id="IPR015797">
    <property type="entry name" value="NUDIX_hydrolase-like_dom_sf"/>
</dbReference>
<dbReference type="GO" id="GO:0016787">
    <property type="term" value="F:hydrolase activity"/>
    <property type="evidence" value="ECO:0007669"/>
    <property type="project" value="UniProtKB-KW"/>
</dbReference>
<evidence type="ECO:0000256" key="1">
    <source>
        <dbReference type="ARBA" id="ARBA00001946"/>
    </source>
</evidence>
<proteinExistence type="predicted"/>
<dbReference type="AlphaFoldDB" id="A0A940PQD1"/>
<sequence>MNQHSAIVDRVIHVSAVVLRDRDGRVLNVRKRGTHMFMLPGGKPEPGEDAAMTAAREVEEELGFTLELSALSLLGRFRTAAANEPGYALEATVYTYPFFAESLSAAPQAEIAQLEWIDPVLPRTDLAPLNTEFVFPALLNVA</sequence>
<evidence type="ECO:0000256" key="2">
    <source>
        <dbReference type="ARBA" id="ARBA00022801"/>
    </source>
</evidence>
<keyword evidence="2" id="KW-0378">Hydrolase</keyword>
<dbReference type="EMBL" id="JAFIDA010000001">
    <property type="protein sequence ID" value="MBP1327220.1"/>
    <property type="molecule type" value="Genomic_DNA"/>
</dbReference>